<dbReference type="SUPFAM" id="SSF52954">
    <property type="entry name" value="Class II aaRS ABD-related"/>
    <property type="match status" value="1"/>
</dbReference>
<dbReference type="GO" id="GO:0005524">
    <property type="term" value="F:ATP binding"/>
    <property type="evidence" value="ECO:0007669"/>
    <property type="project" value="UniProtKB-KW"/>
</dbReference>
<dbReference type="EC" id="6.1.1.15" evidence="1"/>
<dbReference type="Gene3D" id="3.30.930.10">
    <property type="entry name" value="Bira Bifunctional Protein, Domain 2"/>
    <property type="match status" value="1"/>
</dbReference>
<dbReference type="InterPro" id="IPR002314">
    <property type="entry name" value="aa-tRNA-synt_IIb"/>
</dbReference>
<dbReference type="HAMAP" id="MF_01571">
    <property type="entry name" value="Pro_tRNA_synth_type3"/>
    <property type="match status" value="1"/>
</dbReference>
<dbReference type="FunFam" id="3.30.930.10:FF:000037">
    <property type="entry name" value="Proline--tRNA ligase"/>
    <property type="match status" value="1"/>
</dbReference>
<name>A0A1V0SAY0_9VIRU</name>
<dbReference type="Pfam" id="PF00587">
    <property type="entry name" value="tRNA-synt_2b"/>
    <property type="match status" value="1"/>
</dbReference>
<dbReference type="SUPFAM" id="SSF64586">
    <property type="entry name" value="C-terminal domain of ProRS"/>
    <property type="match status" value="1"/>
</dbReference>
<organism evidence="10">
    <name type="scientific">Catovirus CTV1</name>
    <dbReference type="NCBI Taxonomy" id="1977631"/>
    <lineage>
        <taxon>Viruses</taxon>
        <taxon>Varidnaviria</taxon>
        <taxon>Bamfordvirae</taxon>
        <taxon>Nucleocytoviricota</taxon>
        <taxon>Megaviricetes</taxon>
        <taxon>Imitervirales</taxon>
        <taxon>Mimiviridae</taxon>
        <taxon>Klosneuvirinae</taxon>
        <taxon>Catovirus</taxon>
    </lineage>
</organism>
<evidence type="ECO:0000256" key="5">
    <source>
        <dbReference type="ARBA" id="ARBA00022917"/>
    </source>
</evidence>
<comment type="catalytic activity">
    <reaction evidence="8">
        <text>tRNA(Pro) + L-proline + ATP = L-prolyl-tRNA(Pro) + AMP + diphosphate</text>
        <dbReference type="Rhea" id="RHEA:14305"/>
        <dbReference type="Rhea" id="RHEA-COMP:9700"/>
        <dbReference type="Rhea" id="RHEA-COMP:9702"/>
        <dbReference type="ChEBI" id="CHEBI:30616"/>
        <dbReference type="ChEBI" id="CHEBI:33019"/>
        <dbReference type="ChEBI" id="CHEBI:60039"/>
        <dbReference type="ChEBI" id="CHEBI:78442"/>
        <dbReference type="ChEBI" id="CHEBI:78532"/>
        <dbReference type="ChEBI" id="CHEBI:456215"/>
        <dbReference type="EC" id="6.1.1.15"/>
    </reaction>
</comment>
<dbReference type="PANTHER" id="PTHR43382">
    <property type="entry name" value="PROLYL-TRNA SYNTHETASE"/>
    <property type="match status" value="1"/>
</dbReference>
<evidence type="ECO:0000256" key="2">
    <source>
        <dbReference type="ARBA" id="ARBA00022598"/>
    </source>
</evidence>
<feature type="domain" description="Aminoacyl-transfer RNA synthetases class-II family profile" evidence="9">
    <location>
        <begin position="34"/>
        <end position="289"/>
    </location>
</feature>
<dbReference type="InterPro" id="IPR045864">
    <property type="entry name" value="aa-tRNA-synth_II/BPL/LPL"/>
</dbReference>
<dbReference type="InterPro" id="IPR016061">
    <property type="entry name" value="Pro-tRNA_ligase_II_C"/>
</dbReference>
<dbReference type="InterPro" id="IPR017449">
    <property type="entry name" value="Pro-tRNA_synth_II"/>
</dbReference>
<dbReference type="Gene3D" id="3.40.50.800">
    <property type="entry name" value="Anticodon-binding domain"/>
    <property type="match status" value="1"/>
</dbReference>
<dbReference type="Pfam" id="PF03129">
    <property type="entry name" value="HGTP_anticodon"/>
    <property type="match status" value="1"/>
</dbReference>
<keyword evidence="5" id="KW-0648">Protein biosynthesis</keyword>
<evidence type="ECO:0000259" key="9">
    <source>
        <dbReference type="PROSITE" id="PS50862"/>
    </source>
</evidence>
<keyword evidence="4" id="KW-0067">ATP-binding</keyword>
<accession>A0A1V0SAY0</accession>
<evidence type="ECO:0000256" key="7">
    <source>
        <dbReference type="ARBA" id="ARBA00029731"/>
    </source>
</evidence>
<dbReference type="SMART" id="SM00946">
    <property type="entry name" value="ProRS-C_1"/>
    <property type="match status" value="1"/>
</dbReference>
<evidence type="ECO:0000256" key="3">
    <source>
        <dbReference type="ARBA" id="ARBA00022741"/>
    </source>
</evidence>
<dbReference type="InterPro" id="IPR004499">
    <property type="entry name" value="Pro-tRNA-ligase_IIa_arc-type"/>
</dbReference>
<dbReference type="NCBIfam" id="TIGR00408">
    <property type="entry name" value="proS_fam_I"/>
    <property type="match status" value="1"/>
</dbReference>
<dbReference type="EMBL" id="KY684083">
    <property type="protein sequence ID" value="ARF08841.1"/>
    <property type="molecule type" value="Genomic_DNA"/>
</dbReference>
<reference evidence="10" key="1">
    <citation type="journal article" date="2017" name="Science">
        <title>Giant viruses with an expanded complement of translation system components.</title>
        <authorList>
            <person name="Schulz F."/>
            <person name="Yutin N."/>
            <person name="Ivanova N.N."/>
            <person name="Ortega D.R."/>
            <person name="Lee T.K."/>
            <person name="Vierheilig J."/>
            <person name="Daims H."/>
            <person name="Horn M."/>
            <person name="Wagner M."/>
            <person name="Jensen G.J."/>
            <person name="Kyrpides N.C."/>
            <person name="Koonin E.V."/>
            <person name="Woyke T."/>
        </authorList>
    </citation>
    <scope>NUCLEOTIDE SEQUENCE</scope>
    <source>
        <strain evidence="10">CTV1</strain>
    </source>
</reference>
<dbReference type="SUPFAM" id="SSF55681">
    <property type="entry name" value="Class II aaRS and biotin synthetases"/>
    <property type="match status" value="1"/>
</dbReference>
<evidence type="ECO:0000256" key="8">
    <source>
        <dbReference type="ARBA" id="ARBA00047671"/>
    </source>
</evidence>
<evidence type="ECO:0000256" key="6">
    <source>
        <dbReference type="ARBA" id="ARBA00023146"/>
    </source>
</evidence>
<protein>
    <recommendedName>
        <fullName evidence="1">proline--tRNA ligase</fullName>
        <ecNumber evidence="1">6.1.1.15</ecNumber>
    </recommendedName>
    <alternativeName>
        <fullName evidence="7">Prolyl-tRNA synthetase</fullName>
    </alternativeName>
</protein>
<dbReference type="Pfam" id="PF09180">
    <property type="entry name" value="ProRS-C_1"/>
    <property type="match status" value="1"/>
</dbReference>
<gene>
    <name evidence="10" type="ORF">Catovirus_1_891</name>
</gene>
<dbReference type="PANTHER" id="PTHR43382:SF2">
    <property type="entry name" value="BIFUNCTIONAL GLUTAMATE_PROLINE--TRNA LIGASE"/>
    <property type="match status" value="1"/>
</dbReference>
<keyword evidence="3" id="KW-0547">Nucleotide-binding</keyword>
<dbReference type="InterPro" id="IPR004154">
    <property type="entry name" value="Anticodon-bd"/>
</dbReference>
<keyword evidence="2" id="KW-0436">Ligase</keyword>
<dbReference type="GO" id="GO:0017101">
    <property type="term" value="C:aminoacyl-tRNA synthetase multienzyme complex"/>
    <property type="evidence" value="ECO:0007669"/>
    <property type="project" value="TreeGrafter"/>
</dbReference>
<evidence type="ECO:0000313" key="10">
    <source>
        <dbReference type="EMBL" id="ARF08841.1"/>
    </source>
</evidence>
<evidence type="ECO:0000256" key="1">
    <source>
        <dbReference type="ARBA" id="ARBA00012831"/>
    </source>
</evidence>
<keyword evidence="6 10" id="KW-0030">Aminoacyl-tRNA synthetase</keyword>
<evidence type="ECO:0000256" key="4">
    <source>
        <dbReference type="ARBA" id="ARBA00022840"/>
    </source>
</evidence>
<sequence length="484" mass="56489">MNKGLINNKQTNFANWYRELVVKGQLIEYYDVKGCYVLLPDGYTVWDNIRNYLDKEFKKRDVENYYFPLFVTKENLQKEEKHLEGFKAEVAWIQNKEKEEDDDSNKEENNIAIRPTSECIICPVMSNMIRSHNDLPKKVNQWANVVRMEFKETVPFIRSKEFLWQEGHTFYSDRNGAEEEVYDIIKLYKSVYQNLLAVPVVMGKKTKSETFAGAEYTYTIEGYIPEAQKGIQCATSHFLGKTFTTMFDVKYFSNKMTNEYCFYNSWGFTTRSIGVMVQTHSDNKGLVFPPKIAPIHIVIIPIFKKNNKDKVCNFSKELHKKLSEKFTVKLDLSNGTPGSKYNHWELKGVPLRFEVGEKEIDNNTFTVVRRDTGEKININNLEEVEILLNKMQKEMFDSAYNKMMQKMKYVTNLDELQNISKNNMILCNFCGSENCEEKIKNNYGIKSLCVPDDDKITVLNFNSSNHCIVCDLNTELLCLFSKSY</sequence>
<dbReference type="InterPro" id="IPR006195">
    <property type="entry name" value="aa-tRNA-synth_II"/>
</dbReference>
<dbReference type="GO" id="GO:0004827">
    <property type="term" value="F:proline-tRNA ligase activity"/>
    <property type="evidence" value="ECO:0007669"/>
    <property type="project" value="UniProtKB-EC"/>
</dbReference>
<dbReference type="Gene3D" id="3.30.110.30">
    <property type="entry name" value="C-terminal domain of ProRS"/>
    <property type="match status" value="1"/>
</dbReference>
<dbReference type="PROSITE" id="PS50862">
    <property type="entry name" value="AA_TRNA_LIGASE_II"/>
    <property type="match status" value="1"/>
</dbReference>
<proteinExistence type="inferred from homology"/>
<dbReference type="InterPro" id="IPR036621">
    <property type="entry name" value="Anticodon-bd_dom_sf"/>
</dbReference>